<evidence type="ECO:0000313" key="2">
    <source>
        <dbReference type="Proteomes" id="UP000500953"/>
    </source>
</evidence>
<proteinExistence type="predicted"/>
<dbReference type="Proteomes" id="UP000500953">
    <property type="component" value="Chromosome"/>
</dbReference>
<dbReference type="EMBL" id="CP046173">
    <property type="protein sequence ID" value="QIS19426.1"/>
    <property type="molecule type" value="Genomic_DNA"/>
</dbReference>
<evidence type="ECO:0000313" key="1">
    <source>
        <dbReference type="EMBL" id="QIS19426.1"/>
    </source>
</evidence>
<accession>A0A6G9Z2K2</accession>
<dbReference type="RefSeq" id="WP_167486711.1">
    <property type="nucleotide sequence ID" value="NZ_CP046173.1"/>
</dbReference>
<dbReference type="AlphaFoldDB" id="A0A6G9Z2K2"/>
<protein>
    <submittedName>
        <fullName evidence="1">Uncharacterized protein</fullName>
    </submittedName>
</protein>
<name>A0A6G9Z2K2_9NOCA</name>
<organism evidence="1 2">
    <name type="scientific">Nocardia terpenica</name>
    <dbReference type="NCBI Taxonomy" id="455432"/>
    <lineage>
        <taxon>Bacteria</taxon>
        <taxon>Bacillati</taxon>
        <taxon>Actinomycetota</taxon>
        <taxon>Actinomycetes</taxon>
        <taxon>Mycobacteriales</taxon>
        <taxon>Nocardiaceae</taxon>
        <taxon>Nocardia</taxon>
    </lineage>
</organism>
<gene>
    <name evidence="1" type="ORF">F6W96_15185</name>
</gene>
<sequence>MRLRFLGKCGSDKKNCPTLYATDQRSFLVQGWKTDRPEAIEIPHVLLGYIGQEGYLGTSLVDTGRGTFVLAGRPVTDAETLGQLTMEDFETAIEVPRAERVYFGGISRR</sequence>
<reference evidence="1 2" key="1">
    <citation type="journal article" date="2019" name="ACS Chem. Biol.">
        <title>Identification and Mobilization of a Cryptic Antibiotic Biosynthesis Gene Locus from a Human-Pathogenic Nocardia Isolate.</title>
        <authorList>
            <person name="Herisse M."/>
            <person name="Ishida K."/>
            <person name="Porter J.L."/>
            <person name="Howden B."/>
            <person name="Hertweck C."/>
            <person name="Stinear T.P."/>
            <person name="Pidot S.J."/>
        </authorList>
    </citation>
    <scope>NUCLEOTIDE SEQUENCE [LARGE SCALE GENOMIC DNA]</scope>
    <source>
        <strain evidence="1 2">AUSMDU00012715</strain>
    </source>
</reference>